<dbReference type="InterPro" id="IPR036908">
    <property type="entry name" value="RlpA-like_sf"/>
</dbReference>
<evidence type="ECO:0000256" key="1">
    <source>
        <dbReference type="SAM" id="MobiDB-lite"/>
    </source>
</evidence>
<dbReference type="STRING" id="572036.SAMN05661099_0670"/>
<dbReference type="AlphaFoldDB" id="A0A1T5AG34"/>
<protein>
    <submittedName>
        <fullName evidence="4">LysM domain-containing protein</fullName>
    </submittedName>
</protein>
<dbReference type="PROSITE" id="PS51782">
    <property type="entry name" value="LYSM"/>
    <property type="match status" value="1"/>
</dbReference>
<gene>
    <name evidence="4" type="ORF">SAMN05661099_0670</name>
</gene>
<dbReference type="SMART" id="SM00257">
    <property type="entry name" value="LysM"/>
    <property type="match status" value="2"/>
</dbReference>
<evidence type="ECO:0000256" key="2">
    <source>
        <dbReference type="SAM" id="SignalP"/>
    </source>
</evidence>
<evidence type="ECO:0000313" key="4">
    <source>
        <dbReference type="EMBL" id="SKB33707.1"/>
    </source>
</evidence>
<dbReference type="Gene3D" id="2.40.40.10">
    <property type="entry name" value="RlpA-like domain"/>
    <property type="match status" value="1"/>
</dbReference>
<feature type="domain" description="LysM" evidence="3">
    <location>
        <begin position="108"/>
        <end position="151"/>
    </location>
</feature>
<proteinExistence type="predicted"/>
<dbReference type="OrthoDB" id="2149800at2"/>
<dbReference type="SUPFAM" id="SSF54106">
    <property type="entry name" value="LysM domain"/>
    <property type="match status" value="2"/>
</dbReference>
<feature type="signal peptide" evidence="2">
    <location>
        <begin position="1"/>
        <end position="20"/>
    </location>
</feature>
<dbReference type="Gene3D" id="3.10.350.10">
    <property type="entry name" value="LysM domain"/>
    <property type="match status" value="2"/>
</dbReference>
<dbReference type="PANTHER" id="PTHR33734">
    <property type="entry name" value="LYSM DOMAIN-CONTAINING GPI-ANCHORED PROTEIN 2"/>
    <property type="match status" value="1"/>
</dbReference>
<accession>A0A1T5AG34</accession>
<keyword evidence="2" id="KW-0732">Signal</keyword>
<dbReference type="Proteomes" id="UP000189981">
    <property type="component" value="Unassembled WGS sequence"/>
</dbReference>
<reference evidence="5" key="1">
    <citation type="submission" date="2017-02" db="EMBL/GenBank/DDBJ databases">
        <authorList>
            <person name="Varghese N."/>
            <person name="Submissions S."/>
        </authorList>
    </citation>
    <scope>NUCLEOTIDE SEQUENCE [LARGE SCALE GENOMIC DNA]</scope>
    <source>
        <strain evidence="5">DSM 22385</strain>
    </source>
</reference>
<feature type="compositionally biased region" description="Polar residues" evidence="1">
    <location>
        <begin position="175"/>
        <end position="186"/>
    </location>
</feature>
<feature type="region of interest" description="Disordered" evidence="1">
    <location>
        <begin position="166"/>
        <end position="186"/>
    </location>
</feature>
<dbReference type="EMBL" id="FUYR01000001">
    <property type="protein sequence ID" value="SKB33707.1"/>
    <property type="molecule type" value="Genomic_DNA"/>
</dbReference>
<dbReference type="RefSeq" id="WP_079701229.1">
    <property type="nucleotide sequence ID" value="NZ_FUYR01000001.1"/>
</dbReference>
<dbReference type="PANTHER" id="PTHR33734:SF22">
    <property type="entry name" value="MEMBRANE-BOUND LYTIC MUREIN TRANSGLYCOSYLASE D"/>
    <property type="match status" value="1"/>
</dbReference>
<dbReference type="CDD" id="cd00118">
    <property type="entry name" value="LysM"/>
    <property type="match status" value="2"/>
</dbReference>
<evidence type="ECO:0000259" key="3">
    <source>
        <dbReference type="PROSITE" id="PS51782"/>
    </source>
</evidence>
<feature type="chain" id="PRO_5012910945" evidence="2">
    <location>
        <begin position="21"/>
        <end position="293"/>
    </location>
</feature>
<name>A0A1T5AG34_9SPHI</name>
<dbReference type="GO" id="GO:0008932">
    <property type="term" value="F:lytic endotransglycosylase activity"/>
    <property type="evidence" value="ECO:0007669"/>
    <property type="project" value="TreeGrafter"/>
</dbReference>
<dbReference type="Pfam" id="PF01476">
    <property type="entry name" value="LysM"/>
    <property type="match status" value="2"/>
</dbReference>
<sequence>MLIRLVLSLCFIFLVGKVNASITLDSISVENLNGKKTIVHKVEAKETYYSIGRKYNVTPQSIIQFNSNRTLQIGTILRVPTDRSYSAPQAQATYEKPEATAPSKLAVIDYKVGPREYLVAIARKFNTTVEDIKALNNLTSNNLAIGQIIKVPYGNTSAVVPPQAPPLDIPKAEPRNSSTQIDSSMNAGDRLKLPPARYGLREVDERGVAIWISDENLDGTKMLALHQTAPIGTIIKITNPMTGKSTFTKVVGKFSQNESTKDAIIVITKAAADLIGAIDKRFQATIVYGVPNE</sequence>
<organism evidence="4 5">
    <name type="scientific">Daejeonella lutea</name>
    <dbReference type="NCBI Taxonomy" id="572036"/>
    <lineage>
        <taxon>Bacteria</taxon>
        <taxon>Pseudomonadati</taxon>
        <taxon>Bacteroidota</taxon>
        <taxon>Sphingobacteriia</taxon>
        <taxon>Sphingobacteriales</taxon>
        <taxon>Sphingobacteriaceae</taxon>
        <taxon>Daejeonella</taxon>
    </lineage>
</organism>
<keyword evidence="5" id="KW-1185">Reference proteome</keyword>
<dbReference type="InterPro" id="IPR036779">
    <property type="entry name" value="LysM_dom_sf"/>
</dbReference>
<evidence type="ECO:0000313" key="5">
    <source>
        <dbReference type="Proteomes" id="UP000189981"/>
    </source>
</evidence>
<dbReference type="InterPro" id="IPR018392">
    <property type="entry name" value="LysM"/>
</dbReference>